<dbReference type="AlphaFoldDB" id="A0AAD7C8Z2"/>
<dbReference type="Proteomes" id="UP001221142">
    <property type="component" value="Unassembled WGS sequence"/>
</dbReference>
<gene>
    <name evidence="1" type="ORF">FB45DRAFT_365149</name>
</gene>
<accession>A0AAD7C8Z2</accession>
<reference evidence="1" key="1">
    <citation type="submission" date="2023-03" db="EMBL/GenBank/DDBJ databases">
        <title>Massive genome expansion in bonnet fungi (Mycena s.s.) driven by repeated elements and novel gene families across ecological guilds.</title>
        <authorList>
            <consortium name="Lawrence Berkeley National Laboratory"/>
            <person name="Harder C.B."/>
            <person name="Miyauchi S."/>
            <person name="Viragh M."/>
            <person name="Kuo A."/>
            <person name="Thoen E."/>
            <person name="Andreopoulos B."/>
            <person name="Lu D."/>
            <person name="Skrede I."/>
            <person name="Drula E."/>
            <person name="Henrissat B."/>
            <person name="Morin E."/>
            <person name="Kohler A."/>
            <person name="Barry K."/>
            <person name="LaButti K."/>
            <person name="Morin E."/>
            <person name="Salamov A."/>
            <person name="Lipzen A."/>
            <person name="Mereny Z."/>
            <person name="Hegedus B."/>
            <person name="Baldrian P."/>
            <person name="Stursova M."/>
            <person name="Weitz H."/>
            <person name="Taylor A."/>
            <person name="Grigoriev I.V."/>
            <person name="Nagy L.G."/>
            <person name="Martin F."/>
            <person name="Kauserud H."/>
        </authorList>
    </citation>
    <scope>NUCLEOTIDE SEQUENCE</scope>
    <source>
        <strain evidence="1">9284</strain>
    </source>
</reference>
<sequence>MGTLLIKPQDGKLCLDIGNGVQLCGAIEEELEESSSGVSGTFLSFQVTDRNLQRKLLEECMVEEIHALLPRLGLPCDHSVPRVSMPSIWVSRDHDLLGSYQFPENPFPDHPIPFTVFNSSDGWICDSLTYHVMPNGWTRIHYSEYTEDEELDPEAPFTITCKFYLRQWTHLRNWWLSQYNCVHESLQHATVPSQDPLRVTVVTGVHFECLLIPRQQDGLTLQGTFMTNAPQDEAYLFLFAPQTRELDDVRVIIENPPDTEKYYWASDPDGLHVLAQDIVEDMGLPTVEFDLNLIGYRQDRSLLHDLHVAKGFDPATQDLAEEMGYPLVDVRVLRESAWEYFQMPMEINLDQELDDIIPSRILALADKPISWR</sequence>
<evidence type="ECO:0000313" key="2">
    <source>
        <dbReference type="Proteomes" id="UP001221142"/>
    </source>
</evidence>
<name>A0AAD7C8Z2_9AGAR</name>
<proteinExistence type="predicted"/>
<organism evidence="1 2">
    <name type="scientific">Roridomyces roridus</name>
    <dbReference type="NCBI Taxonomy" id="1738132"/>
    <lineage>
        <taxon>Eukaryota</taxon>
        <taxon>Fungi</taxon>
        <taxon>Dikarya</taxon>
        <taxon>Basidiomycota</taxon>
        <taxon>Agaricomycotina</taxon>
        <taxon>Agaricomycetes</taxon>
        <taxon>Agaricomycetidae</taxon>
        <taxon>Agaricales</taxon>
        <taxon>Marasmiineae</taxon>
        <taxon>Mycenaceae</taxon>
        <taxon>Roridomyces</taxon>
    </lineage>
</organism>
<comment type="caution">
    <text evidence="1">The sequence shown here is derived from an EMBL/GenBank/DDBJ whole genome shotgun (WGS) entry which is preliminary data.</text>
</comment>
<keyword evidence="2" id="KW-1185">Reference proteome</keyword>
<dbReference type="EMBL" id="JARKIF010000004">
    <property type="protein sequence ID" value="KAJ7642069.1"/>
    <property type="molecule type" value="Genomic_DNA"/>
</dbReference>
<protein>
    <submittedName>
        <fullName evidence="1">Uncharacterized protein</fullName>
    </submittedName>
</protein>
<evidence type="ECO:0000313" key="1">
    <source>
        <dbReference type="EMBL" id="KAJ7642069.1"/>
    </source>
</evidence>